<evidence type="ECO:0000256" key="5">
    <source>
        <dbReference type="SAM" id="SignalP"/>
    </source>
</evidence>
<dbReference type="InterPro" id="IPR036866">
    <property type="entry name" value="RibonucZ/Hydroxyglut_hydro"/>
</dbReference>
<proteinExistence type="inferred from homology"/>
<keyword evidence="8" id="KW-1185">Reference proteome</keyword>
<dbReference type="GO" id="GO:0046872">
    <property type="term" value="F:metal ion binding"/>
    <property type="evidence" value="ECO:0007669"/>
    <property type="project" value="UniProtKB-KW"/>
</dbReference>
<comment type="caution">
    <text evidence="7">The sequence shown here is derived from an EMBL/GenBank/DDBJ whole genome shotgun (WGS) entry which is preliminary data.</text>
</comment>
<dbReference type="GO" id="GO:0016787">
    <property type="term" value="F:hydrolase activity"/>
    <property type="evidence" value="ECO:0007669"/>
    <property type="project" value="UniProtKB-KW"/>
</dbReference>
<feature type="chain" id="PRO_5037030145" evidence="5">
    <location>
        <begin position="26"/>
        <end position="313"/>
    </location>
</feature>
<dbReference type="Proteomes" id="UP000653472">
    <property type="component" value="Unassembled WGS sequence"/>
</dbReference>
<dbReference type="CDD" id="cd07720">
    <property type="entry name" value="OPHC2-like_MBL-fold"/>
    <property type="match status" value="1"/>
</dbReference>
<gene>
    <name evidence="7" type="ORF">G7Y82_01435</name>
</gene>
<evidence type="ECO:0000313" key="7">
    <source>
        <dbReference type="EMBL" id="NKF20959.1"/>
    </source>
</evidence>
<dbReference type="AlphaFoldDB" id="A0A969W7J6"/>
<dbReference type="PANTHER" id="PTHR42978:SF6">
    <property type="entry name" value="QUORUM-QUENCHING LACTONASE YTNP-RELATED"/>
    <property type="match status" value="1"/>
</dbReference>
<keyword evidence="5" id="KW-0732">Signal</keyword>
<name>A0A969W7J6_9GAMM</name>
<keyword evidence="3" id="KW-0378">Hydrolase</keyword>
<evidence type="ECO:0000256" key="1">
    <source>
        <dbReference type="ARBA" id="ARBA00007749"/>
    </source>
</evidence>
<dbReference type="InterPro" id="IPR051013">
    <property type="entry name" value="MBL_superfamily_lactonases"/>
</dbReference>
<accession>A0A969W7J6</accession>
<dbReference type="Pfam" id="PF00753">
    <property type="entry name" value="Lactamase_B"/>
    <property type="match status" value="1"/>
</dbReference>
<dbReference type="Gene3D" id="3.60.15.10">
    <property type="entry name" value="Ribonuclease Z/Hydroxyacylglutathione hydrolase-like"/>
    <property type="match status" value="1"/>
</dbReference>
<reference evidence="7" key="1">
    <citation type="submission" date="2020-03" db="EMBL/GenBank/DDBJ databases">
        <title>Solimonas marina sp. nov., isolated from deep seawater of the Pacific Ocean.</title>
        <authorList>
            <person name="Liu X."/>
            <person name="Lai Q."/>
            <person name="Sun F."/>
            <person name="Gai Y."/>
            <person name="Li G."/>
            <person name="Shao Z."/>
        </authorList>
    </citation>
    <scope>NUCLEOTIDE SEQUENCE</scope>
    <source>
        <strain evidence="7">C16B3</strain>
    </source>
</reference>
<evidence type="ECO:0000313" key="8">
    <source>
        <dbReference type="Proteomes" id="UP000653472"/>
    </source>
</evidence>
<protein>
    <submittedName>
        <fullName evidence="7">MBL fold metallo-hydrolase</fullName>
    </submittedName>
</protein>
<dbReference type="SMART" id="SM00849">
    <property type="entry name" value="Lactamase_B"/>
    <property type="match status" value="1"/>
</dbReference>
<feature type="signal peptide" evidence="5">
    <location>
        <begin position="1"/>
        <end position="25"/>
    </location>
</feature>
<keyword evidence="4" id="KW-0862">Zinc</keyword>
<dbReference type="InterPro" id="IPR001279">
    <property type="entry name" value="Metallo-B-lactamas"/>
</dbReference>
<comment type="similarity">
    <text evidence="1">Belongs to the metallo-beta-lactamase superfamily.</text>
</comment>
<evidence type="ECO:0000256" key="4">
    <source>
        <dbReference type="ARBA" id="ARBA00022833"/>
    </source>
</evidence>
<evidence type="ECO:0000256" key="3">
    <source>
        <dbReference type="ARBA" id="ARBA00022801"/>
    </source>
</evidence>
<dbReference type="RefSeq" id="WP_168146209.1">
    <property type="nucleotide sequence ID" value="NZ_JAAVXB010000001.1"/>
</dbReference>
<dbReference type="SUPFAM" id="SSF56281">
    <property type="entry name" value="Metallo-hydrolase/oxidoreductase"/>
    <property type="match status" value="1"/>
</dbReference>
<evidence type="ECO:0000256" key="2">
    <source>
        <dbReference type="ARBA" id="ARBA00022723"/>
    </source>
</evidence>
<sequence length="313" mass="32253">MSSLRYATLAPLALSLIALTGNAQAAGNGSVADGYVRIKLGGFTVIALSDGTMQMPAGKLLIPDPAHPDEVRDLLGKAFDGTVPTSDNAFLIDTGSQRVLIDAGGGQNLGPGMGQVVTHLRAAGYTPEQIDRVLITHLHPDHVGGIVHDGKAVFPNAVIGMSADEAAAWTTPQAAANPQTKDVAAKAIAALAPYRATGHIETFKSGATIVPGITAEERAGHTPGHTTYRVQSGGKTLLAWGDVVHVAAVQFPDPKVTIHYDSVPAEAEAARAALFAQASTDGEWIAAAHIAFPGIGHIAAGHDGAYVWQALKP</sequence>
<dbReference type="EMBL" id="JAAVXB010000001">
    <property type="protein sequence ID" value="NKF20959.1"/>
    <property type="molecule type" value="Genomic_DNA"/>
</dbReference>
<keyword evidence="2" id="KW-0479">Metal-binding</keyword>
<evidence type="ECO:0000259" key="6">
    <source>
        <dbReference type="SMART" id="SM00849"/>
    </source>
</evidence>
<dbReference type="PANTHER" id="PTHR42978">
    <property type="entry name" value="QUORUM-QUENCHING LACTONASE YTNP-RELATED-RELATED"/>
    <property type="match status" value="1"/>
</dbReference>
<feature type="domain" description="Metallo-beta-lactamase" evidence="6">
    <location>
        <begin position="86"/>
        <end position="289"/>
    </location>
</feature>
<organism evidence="7 8">
    <name type="scientific">Solimonas marina</name>
    <dbReference type="NCBI Taxonomy" id="2714601"/>
    <lineage>
        <taxon>Bacteria</taxon>
        <taxon>Pseudomonadati</taxon>
        <taxon>Pseudomonadota</taxon>
        <taxon>Gammaproteobacteria</taxon>
        <taxon>Nevskiales</taxon>
        <taxon>Nevskiaceae</taxon>
        <taxon>Solimonas</taxon>
    </lineage>
</organism>